<feature type="compositionally biased region" description="Basic and acidic residues" evidence="6">
    <location>
        <begin position="953"/>
        <end position="964"/>
    </location>
</feature>
<dbReference type="InterPro" id="IPR008979">
    <property type="entry name" value="Galactose-bd-like_sf"/>
</dbReference>
<reference evidence="9 10" key="1">
    <citation type="journal article" date="2013" name="Stand. Genomic Sci.">
        <title>Genomic Encyclopedia of Type Strains, Phase I: The one thousand microbial genomes (KMG-I) project.</title>
        <authorList>
            <person name="Kyrpides N.C."/>
            <person name="Woyke T."/>
            <person name="Eisen J.A."/>
            <person name="Garrity G."/>
            <person name="Lilburn T.G."/>
            <person name="Beck B.J."/>
            <person name="Whitman W.B."/>
            <person name="Hugenholtz P."/>
            <person name="Klenk H.P."/>
        </authorList>
    </citation>
    <scope>NUCLEOTIDE SEQUENCE [LARGE SCALE GENOMIC DNA]</scope>
    <source>
        <strain evidence="9 10">DSM 13484</strain>
    </source>
</reference>
<comment type="caution">
    <text evidence="9">The sequence shown here is derived from an EMBL/GenBank/DDBJ whole genome shotgun (WGS) entry which is preliminary data.</text>
</comment>
<feature type="region of interest" description="Disordered" evidence="6">
    <location>
        <begin position="942"/>
        <end position="964"/>
    </location>
</feature>
<evidence type="ECO:0000259" key="8">
    <source>
        <dbReference type="Pfam" id="PF00703"/>
    </source>
</evidence>
<dbReference type="SUPFAM" id="SSF49785">
    <property type="entry name" value="Galactose-binding domain-like"/>
    <property type="match status" value="1"/>
</dbReference>
<feature type="chain" id="PRO_5022189065" description="beta-galactosidase" evidence="7">
    <location>
        <begin position="21"/>
        <end position="964"/>
    </location>
</feature>
<dbReference type="EMBL" id="VLLG01000007">
    <property type="protein sequence ID" value="TWI81963.1"/>
    <property type="molecule type" value="Genomic_DNA"/>
</dbReference>
<dbReference type="InterPro" id="IPR006102">
    <property type="entry name" value="Ig-like_GH2"/>
</dbReference>
<dbReference type="Gene3D" id="3.20.20.80">
    <property type="entry name" value="Glycosidases"/>
    <property type="match status" value="1"/>
</dbReference>
<comment type="similarity">
    <text evidence="2">Belongs to the glycosyl hydrolase 2 family.</text>
</comment>
<dbReference type="SUPFAM" id="SSF49303">
    <property type="entry name" value="beta-Galactosidase/glucuronidase domain"/>
    <property type="match status" value="1"/>
</dbReference>
<name>A0A562SLD5_CHIJA</name>
<evidence type="ECO:0000256" key="6">
    <source>
        <dbReference type="SAM" id="MobiDB-lite"/>
    </source>
</evidence>
<dbReference type="InterPro" id="IPR017853">
    <property type="entry name" value="GH"/>
</dbReference>
<dbReference type="GO" id="GO:0005990">
    <property type="term" value="P:lactose catabolic process"/>
    <property type="evidence" value="ECO:0007669"/>
    <property type="project" value="TreeGrafter"/>
</dbReference>
<organism evidence="9 10">
    <name type="scientific">Chitinophaga japonensis</name>
    <name type="common">Flexibacter japonensis</name>
    <dbReference type="NCBI Taxonomy" id="104662"/>
    <lineage>
        <taxon>Bacteria</taxon>
        <taxon>Pseudomonadati</taxon>
        <taxon>Bacteroidota</taxon>
        <taxon>Chitinophagia</taxon>
        <taxon>Chitinophagales</taxon>
        <taxon>Chitinophagaceae</taxon>
        <taxon>Chitinophaga</taxon>
    </lineage>
</organism>
<dbReference type="InterPro" id="IPR050347">
    <property type="entry name" value="Bact_Beta-galactosidase"/>
</dbReference>
<accession>A0A562SLD5</accession>
<evidence type="ECO:0000256" key="7">
    <source>
        <dbReference type="SAM" id="SignalP"/>
    </source>
</evidence>
<evidence type="ECO:0000256" key="5">
    <source>
        <dbReference type="ARBA" id="ARBA00023295"/>
    </source>
</evidence>
<dbReference type="GO" id="GO:0004565">
    <property type="term" value="F:beta-galactosidase activity"/>
    <property type="evidence" value="ECO:0007669"/>
    <property type="project" value="UniProtKB-EC"/>
</dbReference>
<keyword evidence="10" id="KW-1185">Reference proteome</keyword>
<gene>
    <name evidence="9" type="ORF">LX66_5277</name>
</gene>
<dbReference type="EC" id="3.2.1.23" evidence="3"/>
<keyword evidence="7" id="KW-0732">Signal</keyword>
<feature type="domain" description="Glycoside hydrolase family 2 immunoglobulin-like beta-sandwich" evidence="8">
    <location>
        <begin position="223"/>
        <end position="330"/>
    </location>
</feature>
<dbReference type="Pfam" id="PF00703">
    <property type="entry name" value="Glyco_hydro_2"/>
    <property type="match status" value="1"/>
</dbReference>
<dbReference type="Gene3D" id="2.60.120.260">
    <property type="entry name" value="Galactose-binding domain-like"/>
    <property type="match status" value="1"/>
</dbReference>
<evidence type="ECO:0000313" key="9">
    <source>
        <dbReference type="EMBL" id="TWI81963.1"/>
    </source>
</evidence>
<feature type="signal peptide" evidence="7">
    <location>
        <begin position="1"/>
        <end position="20"/>
    </location>
</feature>
<keyword evidence="4 9" id="KW-0378">Hydrolase</keyword>
<protein>
    <recommendedName>
        <fullName evidence="3">beta-galactosidase</fullName>
        <ecNumber evidence="3">3.2.1.23</ecNumber>
    </recommendedName>
</protein>
<dbReference type="GO" id="GO:0009341">
    <property type="term" value="C:beta-galactosidase complex"/>
    <property type="evidence" value="ECO:0007669"/>
    <property type="project" value="TreeGrafter"/>
</dbReference>
<dbReference type="Proteomes" id="UP000316778">
    <property type="component" value="Unassembled WGS sequence"/>
</dbReference>
<proteinExistence type="inferred from homology"/>
<comment type="catalytic activity">
    <reaction evidence="1">
        <text>Hydrolysis of terminal non-reducing beta-D-galactose residues in beta-D-galactosides.</text>
        <dbReference type="EC" id="3.2.1.23"/>
    </reaction>
</comment>
<dbReference type="PANTHER" id="PTHR46323">
    <property type="entry name" value="BETA-GALACTOSIDASE"/>
    <property type="match status" value="1"/>
</dbReference>
<dbReference type="Gene3D" id="2.60.40.10">
    <property type="entry name" value="Immunoglobulins"/>
    <property type="match status" value="1"/>
</dbReference>
<dbReference type="SUPFAM" id="SSF51445">
    <property type="entry name" value="(Trans)glycosidases"/>
    <property type="match status" value="1"/>
</dbReference>
<dbReference type="AlphaFoldDB" id="A0A562SLD5"/>
<dbReference type="OrthoDB" id="9814867at2"/>
<dbReference type="PANTHER" id="PTHR46323:SF2">
    <property type="entry name" value="BETA-GALACTOSIDASE"/>
    <property type="match status" value="1"/>
</dbReference>
<dbReference type="InterPro" id="IPR013783">
    <property type="entry name" value="Ig-like_fold"/>
</dbReference>
<dbReference type="RefSeq" id="WP_145719023.1">
    <property type="nucleotide sequence ID" value="NZ_BAAAFY010000003.1"/>
</dbReference>
<keyword evidence="5" id="KW-0326">Glycosidase</keyword>
<evidence type="ECO:0000256" key="3">
    <source>
        <dbReference type="ARBA" id="ARBA00012756"/>
    </source>
</evidence>
<sequence length="964" mass="109057">MKLKLLLAALLFFHNSYGYTGEDTITLSGNWQFREDPADQGLQEKWYAQRLGGRIRLPGSMRENGKGGEVTLHTLWTGSIYDSSWYFNPEMAKYRRPGRLWFPFWLTPVKYYTGPAWYQRRISIPAAWKGRRVVLTLERPHWETTVWVDGKAAGMQNSLSAPHVYDLGTALTPGAHTITIRVDNRVKEINVGPDSHSITDHTQGNWNGITGRMDLVAGANIWLEDVQVYPDVDNKRIRLRLQVVQKGNTPLAARVLLAASSFNSAVPHTPPPLQKQVTISGDTALLELVYPMGNDLQLWDEFHPALYRLTVTLIPEHGAQDKKRVSFGMRAFKTDGRRFTINGRPLFLRGTVENCVFPLTGYPPTSEADWLRIFRIARAFGLNHMRFHSWCPPEAAFKAADLVGFYLQPEGPSWANHGSSLGDGAPIDQYIYDETNRMAKAYGNYASFCMMAYGNEPRGGKQAQYLGRFVNYWKAKDPRHVYTGASVGMSWPWVPESEFIVKSGPRGLRWSKPPGTAFDYYDRIKEQKAPYVTHEMGQWCVFPDFSEIPAYTGAFRAHNLELFRDHLQRHHLASQARHFLMASGKLQVLCYKAEIEAAFRTPGLAGFQLLSLNDYPGQGTALVGVLNAFWKEKGYVTAPEFRRFCDTTVLLAKMDKLVYTSGETLEARVTVAHFGQGPLAQVQPQWQVKDAAGRIVAQGRLPVQEVPLGDNISLGDIRLPLQRFDTAAMLTLEIGIPHTAVANSWQFWVYPSALSMPDAAGIYVCDTLDAAAVKRLEEGGKVLLLAAGKVQRGREVVQSFTPVFWNTSWFKMRPPHTLGLYCDPAHPAFRYFPTEYHSNYQWWELVNGGQVMDLESFPPGFRPLVYSIDTWFLNRRLAMLAEARIGRGRLLLCSMDISHELQQRPAARQLRYSLLRYMQSEDFHPPDELPLAAVQDIFTPPARPAFNPYTKGSPDELKPKKQAN</sequence>
<evidence type="ECO:0000256" key="1">
    <source>
        <dbReference type="ARBA" id="ARBA00001412"/>
    </source>
</evidence>
<evidence type="ECO:0000256" key="4">
    <source>
        <dbReference type="ARBA" id="ARBA00022801"/>
    </source>
</evidence>
<dbReference type="InterPro" id="IPR036156">
    <property type="entry name" value="Beta-gal/glucu_dom_sf"/>
</dbReference>
<evidence type="ECO:0000313" key="10">
    <source>
        <dbReference type="Proteomes" id="UP000316778"/>
    </source>
</evidence>
<evidence type="ECO:0000256" key="2">
    <source>
        <dbReference type="ARBA" id="ARBA00007401"/>
    </source>
</evidence>